<keyword evidence="2" id="KW-0472">Membrane</keyword>
<organism evidence="3">
    <name type="scientific">Streptomyces sp. F12</name>
    <dbReference type="NCBI Taxonomy" id="1436084"/>
    <lineage>
        <taxon>Bacteria</taxon>
        <taxon>Bacillati</taxon>
        <taxon>Actinomycetota</taxon>
        <taxon>Actinomycetes</taxon>
        <taxon>Kitasatosporales</taxon>
        <taxon>Streptomycetaceae</taxon>
        <taxon>Streptomyces</taxon>
    </lineage>
</organism>
<protein>
    <submittedName>
        <fullName evidence="3">Uncharacterized protein</fullName>
    </submittedName>
</protein>
<evidence type="ECO:0000256" key="2">
    <source>
        <dbReference type="SAM" id="Phobius"/>
    </source>
</evidence>
<geneLocation type="plasmid" evidence="3">
    <name>pFRL6</name>
</geneLocation>
<evidence type="ECO:0000313" key="3">
    <source>
        <dbReference type="EMBL" id="AHE40395.1"/>
    </source>
</evidence>
<keyword evidence="3" id="KW-0614">Plasmid</keyword>
<feature type="transmembrane region" description="Helical" evidence="2">
    <location>
        <begin position="58"/>
        <end position="77"/>
    </location>
</feature>
<name>V9Z4K6_9ACTN</name>
<dbReference type="AlphaFoldDB" id="V9Z4K6"/>
<feature type="region of interest" description="Disordered" evidence="1">
    <location>
        <begin position="24"/>
        <end position="49"/>
    </location>
</feature>
<reference evidence="3" key="1">
    <citation type="submission" date="2013-09" db="EMBL/GenBank/DDBJ databases">
        <title>Complete nucleotide sequence of Streptomyces linear plasmid pFRL6.</title>
        <authorList>
            <person name="Chen Z."/>
            <person name="Fang P."/>
            <person name="Qin Z."/>
        </authorList>
    </citation>
    <scope>NUCLEOTIDE SEQUENCE</scope>
    <source>
        <plasmid evidence="3">pFRL6</plasmid>
    </source>
</reference>
<evidence type="ECO:0000256" key="1">
    <source>
        <dbReference type="SAM" id="MobiDB-lite"/>
    </source>
</evidence>
<feature type="compositionally biased region" description="Basic and acidic residues" evidence="1">
    <location>
        <begin position="24"/>
        <end position="36"/>
    </location>
</feature>
<keyword evidence="2" id="KW-1133">Transmembrane helix</keyword>
<proteinExistence type="predicted"/>
<gene>
    <name evidence="3" type="ORF">pFRL6_308</name>
</gene>
<sequence length="78" mass="8838">MFPGPYTYRCPVCRITVDGLSRTEARRTRDGHREQIHGSPLAKPDGESITRSPGFSQWRVPVIAVCIFVVFMVFSQLL</sequence>
<accession>V9Z4K6</accession>
<dbReference type="EMBL" id="KF602051">
    <property type="protein sequence ID" value="AHE40395.1"/>
    <property type="molecule type" value="Genomic_DNA"/>
</dbReference>
<keyword evidence="2" id="KW-0812">Transmembrane</keyword>